<dbReference type="EMBL" id="JACHCB010000001">
    <property type="protein sequence ID" value="MBB6107621.1"/>
    <property type="molecule type" value="Genomic_DNA"/>
</dbReference>
<accession>A0ABR6PCX8</accession>
<name>A0ABR6PCX8_9SPHI</name>
<protein>
    <submittedName>
        <fullName evidence="1">NAD(P)-dependent dehydrogenase (Short-subunit alcohol dehydrogenase family)</fullName>
    </submittedName>
</protein>
<evidence type="ECO:0000313" key="2">
    <source>
        <dbReference type="Proteomes" id="UP000541583"/>
    </source>
</evidence>
<organism evidence="1 2">
    <name type="scientific">Mucilaginibacter lappiensis</name>
    <dbReference type="NCBI Taxonomy" id="354630"/>
    <lineage>
        <taxon>Bacteria</taxon>
        <taxon>Pseudomonadati</taxon>
        <taxon>Bacteroidota</taxon>
        <taxon>Sphingobacteriia</taxon>
        <taxon>Sphingobacteriales</taxon>
        <taxon>Sphingobacteriaceae</taxon>
        <taxon>Mucilaginibacter</taxon>
    </lineage>
</organism>
<proteinExistence type="predicted"/>
<reference evidence="1 2" key="1">
    <citation type="submission" date="2020-08" db="EMBL/GenBank/DDBJ databases">
        <title>Genomic Encyclopedia of Type Strains, Phase IV (KMG-V): Genome sequencing to study the core and pangenomes of soil and plant-associated prokaryotes.</title>
        <authorList>
            <person name="Whitman W."/>
        </authorList>
    </citation>
    <scope>NUCLEOTIDE SEQUENCE [LARGE SCALE GENOMIC DNA]</scope>
    <source>
        <strain evidence="1 2">ANJLi2</strain>
    </source>
</reference>
<dbReference type="SUPFAM" id="SSF51735">
    <property type="entry name" value="NAD(P)-binding Rossmann-fold domains"/>
    <property type="match status" value="1"/>
</dbReference>
<sequence length="184" mass="20633">MKDLIAYRQRKEKIIGKETTIRIPTKYGLFSLITFIQTDTGKHHLAFVKDDGNSEGCVIIVAEIIGSGQKAAALLINTGEIGRFEMFFGELKNTLGDTFNTDHIHFLINNAGMGIYANFAETIEENLDQLINVHFKGVFLLRQNALPLMNDGVPLLIFLPVYFSRLFRLCECQGRCGNFRALSG</sequence>
<keyword evidence="2" id="KW-1185">Reference proteome</keyword>
<dbReference type="Proteomes" id="UP000541583">
    <property type="component" value="Unassembled WGS sequence"/>
</dbReference>
<gene>
    <name evidence="1" type="ORF">HDF23_000351</name>
</gene>
<evidence type="ECO:0000313" key="1">
    <source>
        <dbReference type="EMBL" id="MBB6107621.1"/>
    </source>
</evidence>
<comment type="caution">
    <text evidence="1">The sequence shown here is derived from an EMBL/GenBank/DDBJ whole genome shotgun (WGS) entry which is preliminary data.</text>
</comment>
<dbReference type="InterPro" id="IPR002347">
    <property type="entry name" value="SDR_fam"/>
</dbReference>
<dbReference type="RefSeq" id="WP_076369963.1">
    <property type="nucleotide sequence ID" value="NZ_FTMG01000001.1"/>
</dbReference>
<dbReference type="Pfam" id="PF00106">
    <property type="entry name" value="adh_short"/>
    <property type="match status" value="1"/>
</dbReference>
<dbReference type="InterPro" id="IPR036291">
    <property type="entry name" value="NAD(P)-bd_dom_sf"/>
</dbReference>
<dbReference type="Gene3D" id="3.40.50.720">
    <property type="entry name" value="NAD(P)-binding Rossmann-like Domain"/>
    <property type="match status" value="1"/>
</dbReference>